<accession>A0A375GNR2</accession>
<geneLocation type="plasmid" evidence="4">
    <name>cbm2636p</name>
</geneLocation>
<dbReference type="Proteomes" id="UP000254259">
    <property type="component" value="Plasmid CBM2636p"/>
</dbReference>
<evidence type="ECO:0000313" key="2">
    <source>
        <dbReference type="EMBL" id="SOY78144.1"/>
    </source>
</evidence>
<evidence type="ECO:0000313" key="5">
    <source>
        <dbReference type="Proteomes" id="UP000256297"/>
    </source>
</evidence>
<dbReference type="Proteomes" id="UP000256297">
    <property type="component" value="Plasmid CBM2589_p"/>
</dbReference>
<sequence>MKTQRRGFLATCARKNLCFFMHKRTVLCAQQRKGADAWDPPVGGCAIDKREAASYE</sequence>
<gene>
    <name evidence="2" type="ORF">CBM2586_P50010</name>
    <name evidence="1" type="ORF">CBM2589_P40008</name>
    <name evidence="3" type="ORF">CBM2636_P10066</name>
</gene>
<protein>
    <submittedName>
        <fullName evidence="1">Uncharacterized protein</fullName>
    </submittedName>
</protein>
<dbReference type="Proteomes" id="UP000257016">
    <property type="component" value="Unassembled WGS sequence"/>
</dbReference>
<geneLocation type="plasmid" evidence="3">
    <name>CBM2636p</name>
</geneLocation>
<organism evidence="1 5">
    <name type="scientific">Cupriavidus taiwanensis</name>
    <dbReference type="NCBI Taxonomy" id="164546"/>
    <lineage>
        <taxon>Bacteria</taxon>
        <taxon>Pseudomonadati</taxon>
        <taxon>Pseudomonadota</taxon>
        <taxon>Betaproteobacteria</taxon>
        <taxon>Burkholderiales</taxon>
        <taxon>Burkholderiaceae</taxon>
        <taxon>Cupriavidus</taxon>
    </lineage>
</organism>
<evidence type="ECO:0000313" key="4">
    <source>
        <dbReference type="Proteomes" id="UP000254259"/>
    </source>
</evidence>
<dbReference type="AlphaFoldDB" id="A0A375GNR2"/>
<name>A0A375GNR2_9BURK</name>
<evidence type="ECO:0000313" key="3">
    <source>
        <dbReference type="EMBL" id="SPD69155.1"/>
    </source>
</evidence>
<geneLocation type="plasmid" evidence="5">
    <name>cbm2589_p</name>
</geneLocation>
<proteinExistence type="predicted"/>
<dbReference type="EMBL" id="OFSN01000062">
    <property type="protein sequence ID" value="SOY78144.1"/>
    <property type="molecule type" value="Genomic_DNA"/>
</dbReference>
<dbReference type="EMBL" id="OFSP01000072">
    <property type="protein sequence ID" value="SOY77097.1"/>
    <property type="molecule type" value="Genomic_DNA"/>
</dbReference>
<keyword evidence="3" id="KW-0614">Plasmid</keyword>
<dbReference type="EMBL" id="LT984815">
    <property type="protein sequence ID" value="SPD69155.1"/>
    <property type="molecule type" value="Genomic_DNA"/>
</dbReference>
<reference evidence="4 5" key="1">
    <citation type="submission" date="2018-01" db="EMBL/GenBank/DDBJ databases">
        <authorList>
            <person name="Clerissi C."/>
        </authorList>
    </citation>
    <scope>NUCLEOTIDE SEQUENCE [LARGE SCALE GENOMIC DNA]</scope>
    <source>
        <strain evidence="2">Cupriavidus taiwanensis LMG 19430</strain>
        <strain evidence="1">Cupriavidus taiwanensis STM 3521</strain>
        <strain evidence="3">Cupriavidus taiwanensis SWF 66322</strain>
        <plasmid evidence="5">cbm2589_p</plasmid>
        <plasmid evidence="4">cbm2636p</plasmid>
        <plasmid evidence="3">CBM2636p</plasmid>
    </source>
</reference>
<evidence type="ECO:0000313" key="1">
    <source>
        <dbReference type="EMBL" id="SOY77097.1"/>
    </source>
</evidence>